<sequence>MRVSSTQTYFIQPHFDYKSIACRSRRTNASSFSLRFFLPASERLEARFFRLLSFCIILALAGRAYTLPLVHFCTFPAEKKYLAIVQNKLNTRKRNIFDGLVSRARSGRVAESFHTAYEDSLFGNGDIFSNLYWLYSQNWLTCL</sequence>
<evidence type="ECO:0000313" key="2">
    <source>
        <dbReference type="EMBL" id="TMS36847.1"/>
    </source>
</evidence>
<accession>A0A4U8UXG6</accession>
<reference evidence="2 3" key="1">
    <citation type="journal article" date="2015" name="Genome Biol.">
        <title>Comparative genomics of Steinernema reveals deeply conserved gene regulatory networks.</title>
        <authorList>
            <person name="Dillman A.R."/>
            <person name="Macchietto M."/>
            <person name="Porter C.F."/>
            <person name="Rogers A."/>
            <person name="Williams B."/>
            <person name="Antoshechkin I."/>
            <person name="Lee M.M."/>
            <person name="Goodwin Z."/>
            <person name="Lu X."/>
            <person name="Lewis E.E."/>
            <person name="Goodrich-Blair H."/>
            <person name="Stock S.P."/>
            <person name="Adams B.J."/>
            <person name="Sternberg P.W."/>
            <person name="Mortazavi A."/>
        </authorList>
    </citation>
    <scope>NUCLEOTIDE SEQUENCE [LARGE SCALE GENOMIC DNA]</scope>
    <source>
        <strain evidence="2 3">ALL</strain>
    </source>
</reference>
<dbReference type="EMBL" id="AZBU02000001">
    <property type="protein sequence ID" value="TMS36847.1"/>
    <property type="molecule type" value="Genomic_DNA"/>
</dbReference>
<keyword evidence="3" id="KW-1185">Reference proteome</keyword>
<evidence type="ECO:0000256" key="1">
    <source>
        <dbReference type="SAM" id="Phobius"/>
    </source>
</evidence>
<reference evidence="2 3" key="2">
    <citation type="journal article" date="2019" name="G3 (Bethesda)">
        <title>Hybrid Assembly of the Genome of the Entomopathogenic Nematode Steinernema carpocapsae Identifies the X-Chromosome.</title>
        <authorList>
            <person name="Serra L."/>
            <person name="Macchietto M."/>
            <person name="Macias-Munoz A."/>
            <person name="McGill C.J."/>
            <person name="Rodriguez I.M."/>
            <person name="Rodriguez B."/>
            <person name="Murad R."/>
            <person name="Mortazavi A."/>
        </authorList>
    </citation>
    <scope>NUCLEOTIDE SEQUENCE [LARGE SCALE GENOMIC DNA]</scope>
    <source>
        <strain evidence="2 3">ALL</strain>
    </source>
</reference>
<name>A0A4U8UXG6_STECR</name>
<dbReference type="AlphaFoldDB" id="A0A4U8UXG6"/>
<dbReference type="EMBL" id="CM016762">
    <property type="protein sequence ID" value="TMS36847.1"/>
    <property type="molecule type" value="Genomic_DNA"/>
</dbReference>
<keyword evidence="1" id="KW-1133">Transmembrane helix</keyword>
<dbReference type="Proteomes" id="UP000298663">
    <property type="component" value="Chromosome X"/>
</dbReference>
<evidence type="ECO:0000313" key="3">
    <source>
        <dbReference type="Proteomes" id="UP000298663"/>
    </source>
</evidence>
<comment type="caution">
    <text evidence="2">The sequence shown here is derived from an EMBL/GenBank/DDBJ whole genome shotgun (WGS) entry which is preliminary data.</text>
</comment>
<proteinExistence type="predicted"/>
<protein>
    <submittedName>
        <fullName evidence="2">Uncharacterized protein</fullName>
    </submittedName>
</protein>
<gene>
    <name evidence="2" type="ORF">L596_003923</name>
</gene>
<organism evidence="2 3">
    <name type="scientific">Steinernema carpocapsae</name>
    <name type="common">Entomopathogenic nematode</name>
    <dbReference type="NCBI Taxonomy" id="34508"/>
    <lineage>
        <taxon>Eukaryota</taxon>
        <taxon>Metazoa</taxon>
        <taxon>Ecdysozoa</taxon>
        <taxon>Nematoda</taxon>
        <taxon>Chromadorea</taxon>
        <taxon>Rhabditida</taxon>
        <taxon>Tylenchina</taxon>
        <taxon>Panagrolaimomorpha</taxon>
        <taxon>Strongyloidoidea</taxon>
        <taxon>Steinernematidae</taxon>
        <taxon>Steinernema</taxon>
    </lineage>
</organism>
<keyword evidence="1" id="KW-0812">Transmembrane</keyword>
<feature type="transmembrane region" description="Helical" evidence="1">
    <location>
        <begin position="48"/>
        <end position="66"/>
    </location>
</feature>
<keyword evidence="1" id="KW-0472">Membrane</keyword>